<proteinExistence type="predicted"/>
<protein>
    <submittedName>
        <fullName evidence="1">Uncharacterized protein</fullName>
    </submittedName>
</protein>
<dbReference type="EMBL" id="CP149822">
    <property type="protein sequence ID" value="WZN41089.1"/>
    <property type="molecule type" value="Genomic_DNA"/>
</dbReference>
<evidence type="ECO:0000313" key="2">
    <source>
        <dbReference type="Proteomes" id="UP001485459"/>
    </source>
</evidence>
<evidence type="ECO:0000313" key="1">
    <source>
        <dbReference type="EMBL" id="WZN41089.1"/>
    </source>
</evidence>
<reference evidence="2" key="1">
    <citation type="submission" date="2024-03" db="EMBL/GenBank/DDBJ databases">
        <title>Chitinophaga horti sp. nov., isolated from garden soil.</title>
        <authorList>
            <person name="Lee D.S."/>
            <person name="Han D.M."/>
            <person name="Baek J.H."/>
            <person name="Choi D.G."/>
            <person name="Jeon J.H."/>
            <person name="Jeon C.O."/>
        </authorList>
    </citation>
    <scope>NUCLEOTIDE SEQUENCE [LARGE SCALE GENOMIC DNA]</scope>
    <source>
        <strain evidence="2">GPA1</strain>
    </source>
</reference>
<name>A0ABZ2YQG3_9BACT</name>
<keyword evidence="2" id="KW-1185">Reference proteome</keyword>
<gene>
    <name evidence="1" type="ORF">WJU16_24305</name>
</gene>
<organism evidence="1 2">
    <name type="scientific">Chitinophaga pollutisoli</name>
    <dbReference type="NCBI Taxonomy" id="3133966"/>
    <lineage>
        <taxon>Bacteria</taxon>
        <taxon>Pseudomonadati</taxon>
        <taxon>Bacteroidota</taxon>
        <taxon>Chitinophagia</taxon>
        <taxon>Chitinophagales</taxon>
        <taxon>Chitinophagaceae</taxon>
        <taxon>Chitinophaga</taxon>
    </lineage>
</organism>
<sequence>MGEYYKGKWVHYLQFFHNDGMNTNLKNGTAKSTSEKVLHAFSPYIRQKLFAMDIHLSYKRAYMKELLRLTYSLEHAKTLRTPKTEQR</sequence>
<dbReference type="Proteomes" id="UP001485459">
    <property type="component" value="Chromosome"/>
</dbReference>
<dbReference type="RefSeq" id="WP_341835949.1">
    <property type="nucleotide sequence ID" value="NZ_CP149822.1"/>
</dbReference>
<accession>A0ABZ2YQG3</accession>